<organism evidence="1 2">
    <name type="scientific">Phaseolus coccineus</name>
    <name type="common">Scarlet runner bean</name>
    <name type="synonym">Phaseolus multiflorus</name>
    <dbReference type="NCBI Taxonomy" id="3886"/>
    <lineage>
        <taxon>Eukaryota</taxon>
        <taxon>Viridiplantae</taxon>
        <taxon>Streptophyta</taxon>
        <taxon>Embryophyta</taxon>
        <taxon>Tracheophyta</taxon>
        <taxon>Spermatophyta</taxon>
        <taxon>Magnoliopsida</taxon>
        <taxon>eudicotyledons</taxon>
        <taxon>Gunneridae</taxon>
        <taxon>Pentapetalae</taxon>
        <taxon>rosids</taxon>
        <taxon>fabids</taxon>
        <taxon>Fabales</taxon>
        <taxon>Fabaceae</taxon>
        <taxon>Papilionoideae</taxon>
        <taxon>50 kb inversion clade</taxon>
        <taxon>NPAAA clade</taxon>
        <taxon>indigoferoid/millettioid clade</taxon>
        <taxon>Phaseoleae</taxon>
        <taxon>Phaseolus</taxon>
    </lineage>
</organism>
<dbReference type="AlphaFoldDB" id="A0AAN9R5J5"/>
<dbReference type="Proteomes" id="UP001374584">
    <property type="component" value="Unassembled WGS sequence"/>
</dbReference>
<comment type="caution">
    <text evidence="1">The sequence shown here is derived from an EMBL/GenBank/DDBJ whole genome shotgun (WGS) entry which is preliminary data.</text>
</comment>
<dbReference type="EMBL" id="JAYMYR010000007">
    <property type="protein sequence ID" value="KAK7354693.1"/>
    <property type="molecule type" value="Genomic_DNA"/>
</dbReference>
<protein>
    <submittedName>
        <fullName evidence="1">Uncharacterized protein</fullName>
    </submittedName>
</protein>
<evidence type="ECO:0000313" key="1">
    <source>
        <dbReference type="EMBL" id="KAK7354693.1"/>
    </source>
</evidence>
<accession>A0AAN9R5J5</accession>
<reference evidence="1 2" key="1">
    <citation type="submission" date="2024-01" db="EMBL/GenBank/DDBJ databases">
        <title>The genomes of 5 underutilized Papilionoideae crops provide insights into root nodulation and disease resistanc.</title>
        <authorList>
            <person name="Jiang F."/>
        </authorList>
    </citation>
    <scope>NUCLEOTIDE SEQUENCE [LARGE SCALE GENOMIC DNA]</scope>
    <source>
        <strain evidence="1">JINMINGXINNONG_FW02</strain>
        <tissue evidence="1">Leaves</tissue>
    </source>
</reference>
<proteinExistence type="predicted"/>
<sequence>MELSSSAALSEPHQNFAEMNFMSHREISYKVRKEINHQALAVENSTGEKIRNLKSLLWKPQKLFYEQTK</sequence>
<keyword evidence="2" id="KW-1185">Reference proteome</keyword>
<name>A0AAN9R5J5_PHACN</name>
<evidence type="ECO:0000313" key="2">
    <source>
        <dbReference type="Proteomes" id="UP001374584"/>
    </source>
</evidence>
<gene>
    <name evidence="1" type="ORF">VNO80_20160</name>
</gene>